<evidence type="ECO:0000256" key="1">
    <source>
        <dbReference type="SAM" id="Phobius"/>
    </source>
</evidence>
<keyword evidence="1" id="KW-0812">Transmembrane</keyword>
<dbReference type="Proteomes" id="UP000054032">
    <property type="component" value="Unassembled WGS sequence"/>
</dbReference>
<keyword evidence="1" id="KW-0472">Membrane</keyword>
<dbReference type="AlphaFoldDB" id="W6ZHY4"/>
<keyword evidence="1" id="KW-1133">Transmembrane helix</keyword>
<proteinExistence type="predicted"/>
<keyword evidence="3" id="KW-1185">Reference proteome</keyword>
<reference evidence="2 3" key="1">
    <citation type="journal article" date="2013" name="PLoS Genet.">
        <title>Comparative genome structure, secondary metabolite, and effector coding capacity across Cochliobolus pathogens.</title>
        <authorList>
            <person name="Condon B.J."/>
            <person name="Leng Y."/>
            <person name="Wu D."/>
            <person name="Bushley K.E."/>
            <person name="Ohm R.A."/>
            <person name="Otillar R."/>
            <person name="Martin J."/>
            <person name="Schackwitz W."/>
            <person name="Grimwood J."/>
            <person name="MohdZainudin N."/>
            <person name="Xue C."/>
            <person name="Wang R."/>
            <person name="Manning V.A."/>
            <person name="Dhillon B."/>
            <person name="Tu Z.J."/>
            <person name="Steffenson B.J."/>
            <person name="Salamov A."/>
            <person name="Sun H."/>
            <person name="Lowry S."/>
            <person name="LaButti K."/>
            <person name="Han J."/>
            <person name="Copeland A."/>
            <person name="Lindquist E."/>
            <person name="Barry K."/>
            <person name="Schmutz J."/>
            <person name="Baker S.E."/>
            <person name="Ciuffetti L.M."/>
            <person name="Grigoriev I.V."/>
            <person name="Zhong S."/>
            <person name="Turgeon B.G."/>
        </authorList>
    </citation>
    <scope>NUCLEOTIDE SEQUENCE [LARGE SCALE GENOMIC DNA]</scope>
    <source>
        <strain evidence="2 3">ATCC 44560</strain>
    </source>
</reference>
<dbReference type="RefSeq" id="XP_007683903.1">
    <property type="nucleotide sequence ID" value="XM_007685713.1"/>
</dbReference>
<protein>
    <submittedName>
        <fullName evidence="2">Uncharacterized protein</fullName>
    </submittedName>
</protein>
<name>W6ZHY4_COCMI</name>
<dbReference type="EMBL" id="KI963930">
    <property type="protein sequence ID" value="EUC49605.1"/>
    <property type="molecule type" value="Genomic_DNA"/>
</dbReference>
<dbReference type="GeneID" id="19126425"/>
<dbReference type="KEGG" id="bor:COCMIDRAFT_84223"/>
<evidence type="ECO:0000313" key="2">
    <source>
        <dbReference type="EMBL" id="EUC49605.1"/>
    </source>
</evidence>
<organism evidence="2 3">
    <name type="scientific">Bipolaris oryzae ATCC 44560</name>
    <dbReference type="NCBI Taxonomy" id="930090"/>
    <lineage>
        <taxon>Eukaryota</taxon>
        <taxon>Fungi</taxon>
        <taxon>Dikarya</taxon>
        <taxon>Ascomycota</taxon>
        <taxon>Pezizomycotina</taxon>
        <taxon>Dothideomycetes</taxon>
        <taxon>Pleosporomycetidae</taxon>
        <taxon>Pleosporales</taxon>
        <taxon>Pleosporineae</taxon>
        <taxon>Pleosporaceae</taxon>
        <taxon>Bipolaris</taxon>
    </lineage>
</organism>
<evidence type="ECO:0000313" key="3">
    <source>
        <dbReference type="Proteomes" id="UP000054032"/>
    </source>
</evidence>
<dbReference type="HOGENOM" id="CLU_1396180_0_0_1"/>
<feature type="transmembrane region" description="Helical" evidence="1">
    <location>
        <begin position="61"/>
        <end position="77"/>
    </location>
</feature>
<sequence length="201" mass="22679">MAVQIGRRPDVWPHVVARTVPVRVEGLSMLVSNSERYLVNKIGATYAALKFASSTTHDSPIYFWAINTAYVAAYLLHQLRVCLKGRKRQRDVIQQRVGLMYPTVASLVIFELQFRSTYICIYRRVLADILDSEATTSINDHIGTPPPLFPLTAGQMAFLEPQAPLFPSPVSKAKKRYLFVSSKYSTSPAELPRKPLIARKR</sequence>
<gene>
    <name evidence="2" type="ORF">COCMIDRAFT_84223</name>
</gene>
<accession>W6ZHY4</accession>
<dbReference type="OrthoDB" id="10333188at2759"/>